<comment type="caution">
    <text evidence="3">The sequence shown here is derived from an EMBL/GenBank/DDBJ whole genome shotgun (WGS) entry which is preliminary data.</text>
</comment>
<keyword evidence="4" id="KW-1185">Reference proteome</keyword>
<evidence type="ECO:0000313" key="4">
    <source>
        <dbReference type="Proteomes" id="UP001369082"/>
    </source>
</evidence>
<gene>
    <name evidence="3" type="ORF">V6256_00720</name>
</gene>
<name>A0ABU9GLG4_9GAMM</name>
<evidence type="ECO:0000256" key="1">
    <source>
        <dbReference type="ARBA" id="ARBA00010634"/>
    </source>
</evidence>
<evidence type="ECO:0000313" key="3">
    <source>
        <dbReference type="EMBL" id="MEL0628114.1"/>
    </source>
</evidence>
<comment type="similarity">
    <text evidence="1">Belongs to the MlaA family.</text>
</comment>
<proteinExistence type="inferred from homology"/>
<evidence type="ECO:0000256" key="2">
    <source>
        <dbReference type="ARBA" id="ARBA00022729"/>
    </source>
</evidence>
<protein>
    <submittedName>
        <fullName evidence="3">VacJ family lipoprotein</fullName>
    </submittedName>
</protein>
<reference evidence="3 4" key="1">
    <citation type="submission" date="2024-02" db="EMBL/GenBank/DDBJ databases">
        <title>Bacteria isolated from the canopy kelp, Nereocystis luetkeana.</title>
        <authorList>
            <person name="Pfister C.A."/>
            <person name="Younker I.T."/>
            <person name="Light S.H."/>
        </authorList>
    </citation>
    <scope>NUCLEOTIDE SEQUENCE [LARGE SCALE GENOMIC DNA]</scope>
    <source>
        <strain evidence="3 4">TI.1.05</strain>
    </source>
</reference>
<dbReference type="PANTHER" id="PTHR30035">
    <property type="entry name" value="LIPOPROTEIN VACJ-RELATED"/>
    <property type="match status" value="1"/>
</dbReference>
<keyword evidence="3" id="KW-0449">Lipoprotein</keyword>
<dbReference type="RefSeq" id="WP_341596052.1">
    <property type="nucleotide sequence ID" value="NZ_JBAKAZ010000002.1"/>
</dbReference>
<dbReference type="Pfam" id="PF04333">
    <property type="entry name" value="MlaA"/>
    <property type="match status" value="1"/>
</dbReference>
<dbReference type="EMBL" id="JBAKAZ010000002">
    <property type="protein sequence ID" value="MEL0628114.1"/>
    <property type="molecule type" value="Genomic_DNA"/>
</dbReference>
<keyword evidence="2" id="KW-0732">Signal</keyword>
<sequence>MSDPIEPVNRLVWDFNYYVLDGYIYKPVTETYVDWVPKGGRVAINNMVLNLDEPSTMVNNLLQLEFGRATNSLFRFAFNSTFGLLGLFDVAKYGGIERKRETFGNVLGRWSVPHGPYLMLPFIGPRSTRILVGNVVDGLYFPGSYFNWWQSGVVWGLNGLDVREGLLGQEILIEQSLDSYIFVKEAYIQYEYNKFNSNVESTDEFIRLKQQGAQQQLEDELDSFLDEIE</sequence>
<organism evidence="3 4">
    <name type="scientific">Psychromonas aquatilis</name>
    <dbReference type="NCBI Taxonomy" id="2005072"/>
    <lineage>
        <taxon>Bacteria</taxon>
        <taxon>Pseudomonadati</taxon>
        <taxon>Pseudomonadota</taxon>
        <taxon>Gammaproteobacteria</taxon>
        <taxon>Alteromonadales</taxon>
        <taxon>Psychromonadaceae</taxon>
        <taxon>Psychromonas</taxon>
    </lineage>
</organism>
<dbReference type="PRINTS" id="PR01805">
    <property type="entry name" value="VACJLIPOPROT"/>
</dbReference>
<dbReference type="InterPro" id="IPR007428">
    <property type="entry name" value="MlaA"/>
</dbReference>
<accession>A0ABU9GLG4</accession>
<dbReference type="Proteomes" id="UP001369082">
    <property type="component" value="Unassembled WGS sequence"/>
</dbReference>
<dbReference type="PANTHER" id="PTHR30035:SF3">
    <property type="entry name" value="INTERMEMBRANE PHOSPHOLIPID TRANSPORT SYSTEM LIPOPROTEIN MLAA"/>
    <property type="match status" value="1"/>
</dbReference>